<dbReference type="InterPro" id="IPR011051">
    <property type="entry name" value="RmlC_Cupin_sf"/>
</dbReference>
<protein>
    <recommendedName>
        <fullName evidence="3">Cupin 2 conserved barrel domain-containing protein</fullName>
    </recommendedName>
</protein>
<reference evidence="2" key="1">
    <citation type="journal article" date="2019" name="Int. J. Syst. Evol. Microbiol.">
        <title>The Global Catalogue of Microorganisms (GCM) 10K type strain sequencing project: providing services to taxonomists for standard genome sequencing and annotation.</title>
        <authorList>
            <consortium name="The Broad Institute Genomics Platform"/>
            <consortium name="The Broad Institute Genome Sequencing Center for Infectious Disease"/>
            <person name="Wu L."/>
            <person name="Ma J."/>
        </authorList>
    </citation>
    <scope>NUCLEOTIDE SEQUENCE [LARGE SCALE GENOMIC DNA]</scope>
    <source>
        <strain evidence="2">CCUG 52537</strain>
    </source>
</reference>
<name>A0ABW3C6J2_SPHXN</name>
<accession>A0ABW3C6J2</accession>
<gene>
    <name evidence="1" type="ORF">ACFQ00_13680</name>
</gene>
<comment type="caution">
    <text evidence="1">The sequence shown here is derived from an EMBL/GenBank/DDBJ whole genome shotgun (WGS) entry which is preliminary data.</text>
</comment>
<evidence type="ECO:0000313" key="2">
    <source>
        <dbReference type="Proteomes" id="UP001597124"/>
    </source>
</evidence>
<dbReference type="InterPro" id="IPR014710">
    <property type="entry name" value="RmlC-like_jellyroll"/>
</dbReference>
<sequence>MNAVLDAEGRSAKKPGPPGTLLFENAQIRIWELILGPGEYCLWHDHPYDHLLIAYDGAKIEGVYADGERICLDVDDRQAYYIPKGARTEAARNVSEDRTLRELIVDLKVPALDNNAVAIVNFFRPETPTTATATPTF</sequence>
<keyword evidence="2" id="KW-1185">Reference proteome</keyword>
<evidence type="ECO:0008006" key="3">
    <source>
        <dbReference type="Google" id="ProtNLM"/>
    </source>
</evidence>
<proteinExistence type="predicted"/>
<dbReference type="Proteomes" id="UP001597124">
    <property type="component" value="Unassembled WGS sequence"/>
</dbReference>
<dbReference type="RefSeq" id="WP_381491843.1">
    <property type="nucleotide sequence ID" value="NZ_JBHTIK010000008.1"/>
</dbReference>
<dbReference type="EMBL" id="JBHTIK010000008">
    <property type="protein sequence ID" value="MFD0849382.1"/>
    <property type="molecule type" value="Genomic_DNA"/>
</dbReference>
<dbReference type="Gene3D" id="2.60.120.10">
    <property type="entry name" value="Jelly Rolls"/>
    <property type="match status" value="1"/>
</dbReference>
<dbReference type="SUPFAM" id="SSF51182">
    <property type="entry name" value="RmlC-like cupins"/>
    <property type="match status" value="1"/>
</dbReference>
<organism evidence="1 2">
    <name type="scientific">Sphingosinicella xenopeptidilytica</name>
    <dbReference type="NCBI Taxonomy" id="364098"/>
    <lineage>
        <taxon>Bacteria</taxon>
        <taxon>Pseudomonadati</taxon>
        <taxon>Pseudomonadota</taxon>
        <taxon>Alphaproteobacteria</taxon>
        <taxon>Sphingomonadales</taxon>
        <taxon>Sphingosinicellaceae</taxon>
        <taxon>Sphingosinicella</taxon>
    </lineage>
</organism>
<evidence type="ECO:0000313" key="1">
    <source>
        <dbReference type="EMBL" id="MFD0849382.1"/>
    </source>
</evidence>